<reference evidence="4 5" key="1">
    <citation type="journal article" date="2024" name="Insects">
        <title>An Improved Chromosome-Level Genome Assembly of the Firefly Pyrocoelia pectoralis.</title>
        <authorList>
            <person name="Fu X."/>
            <person name="Meyer-Rochow V.B."/>
            <person name="Ballantyne L."/>
            <person name="Zhu X."/>
        </authorList>
    </citation>
    <scope>NUCLEOTIDE SEQUENCE [LARGE SCALE GENOMIC DNA]</scope>
    <source>
        <strain evidence="4">XCY_ONT2</strain>
    </source>
</reference>
<feature type="transmembrane region" description="Helical" evidence="1">
    <location>
        <begin position="501"/>
        <end position="521"/>
    </location>
</feature>
<dbReference type="AlphaFoldDB" id="A0AAN7ZHM7"/>
<evidence type="ECO:0008006" key="6">
    <source>
        <dbReference type="Google" id="ProtNLM"/>
    </source>
</evidence>
<organism evidence="4 5">
    <name type="scientific">Pyrocoelia pectoralis</name>
    <dbReference type="NCBI Taxonomy" id="417401"/>
    <lineage>
        <taxon>Eukaryota</taxon>
        <taxon>Metazoa</taxon>
        <taxon>Ecdysozoa</taxon>
        <taxon>Arthropoda</taxon>
        <taxon>Hexapoda</taxon>
        <taxon>Insecta</taxon>
        <taxon>Pterygota</taxon>
        <taxon>Neoptera</taxon>
        <taxon>Endopterygota</taxon>
        <taxon>Coleoptera</taxon>
        <taxon>Polyphaga</taxon>
        <taxon>Elateriformia</taxon>
        <taxon>Elateroidea</taxon>
        <taxon>Lampyridae</taxon>
        <taxon>Lampyrinae</taxon>
        <taxon>Pyrocoelia</taxon>
    </lineage>
</organism>
<feature type="domain" description="DUF4781" evidence="2">
    <location>
        <begin position="351"/>
        <end position="649"/>
    </location>
</feature>
<comment type="caution">
    <text evidence="4">The sequence shown here is derived from an EMBL/GenBank/DDBJ whole genome shotgun (WGS) entry which is preliminary data.</text>
</comment>
<keyword evidence="1" id="KW-1133">Transmembrane helix</keyword>
<keyword evidence="5" id="KW-1185">Reference proteome</keyword>
<dbReference type="EMBL" id="JAVRBK010000002">
    <property type="protein sequence ID" value="KAK5647165.1"/>
    <property type="molecule type" value="Genomic_DNA"/>
</dbReference>
<evidence type="ECO:0000313" key="4">
    <source>
        <dbReference type="EMBL" id="KAK5647165.1"/>
    </source>
</evidence>
<dbReference type="InterPro" id="IPR031962">
    <property type="entry name" value="DUF4781"/>
</dbReference>
<dbReference type="PANTHER" id="PTHR21115:SF0">
    <property type="entry name" value="GH06117P-RELATED"/>
    <property type="match status" value="1"/>
</dbReference>
<sequence length="909" mass="102019">MSRKLRAPSRIRITNNTTTRYNQSNENVERIDDISMSGMEVGRHIQFGGHSSCTDDPFSVQEYTETDINNSERLEEDAVLSFFEKFHEVYGDDHINFQFCSLRQAIGYSCLAPEDERKGLLLYLHKDNDEFSHMICEQFADCDSRISNILETSFDVLPWDLDTETNGALETAVDKWPELTVIKEWIKRKRSSLFILVSDKYSVNVFAKFDSNNNNADHIVSTLKEIEGVVFEPQNDCTPIGAKEYHKIMYDRLGDRDYDFFEAHQHDALKQKIGFSKFGPPSTEDGYDAKQIKAIENTYQAIMIQSNKYSESLDCVTISFVFNCLKPLPSEVKKRKKRYRDYNEYTDIMPIPVYIIRKCSGSSDPCRIIIDHDDRVYESWSDYIEDNKLHKCMMVAPKNGRYKKVNDEVSISEHYSPACAVGQDVLKGADITSAVIGVGTTGVYVAAAIPALAVAPIALTVAAVISASVGIYSIVRSSITIHDRRIHAESMSFANSEARGAYLNIVAGSLGFVGAGATAVVSQLAGRGLIIGTNAKIALNAVNGINAGTSAANVANSTYEIIDKWIHDKTASALSVLQWSCSLLFFHNAVINFKTANVIINEAQNNALTSFKESLSDPQRKTLNKLLKETIFQNQGNGQKGNAEVIQSLSNVLIREETIAFLTCNSKRFNKYGVKFTAKNGKIALNGVTFDMSNLETVTNLTSFISDLPPTPTPTVKNTKTLSLDISYVLTSAISFENLSKVMPIASIFTKGGTAADTFVSVLSEFQPVIRNKIIQVFVAFIKEVNLHWLEICKVVWQGSCKNPYVVTLQLIIEFVYVQVRRYELDFRKRYGDSKKYDIVKKTAYWLSRIMNIFVNGPNVSRHLLQMLVDWMVKKSIDVLEHVLKLRTRVQNARKKNTCTICSGTFTTI</sequence>
<name>A0AAN7ZHM7_9COLE</name>
<dbReference type="Pfam" id="PF21021">
    <property type="entry name" value="FAF1"/>
    <property type="match status" value="1"/>
</dbReference>
<accession>A0AAN7ZHM7</accession>
<evidence type="ECO:0000259" key="3">
    <source>
        <dbReference type="Pfam" id="PF21021"/>
    </source>
</evidence>
<dbReference type="Gene3D" id="3.40.30.10">
    <property type="entry name" value="Glutaredoxin"/>
    <property type="match status" value="1"/>
</dbReference>
<keyword evidence="1" id="KW-0472">Membrane</keyword>
<evidence type="ECO:0000259" key="2">
    <source>
        <dbReference type="Pfam" id="PF16013"/>
    </source>
</evidence>
<evidence type="ECO:0000313" key="5">
    <source>
        <dbReference type="Proteomes" id="UP001329430"/>
    </source>
</evidence>
<dbReference type="PANTHER" id="PTHR21115">
    <property type="entry name" value="GH06117P-RELATED"/>
    <property type="match status" value="1"/>
</dbReference>
<proteinExistence type="predicted"/>
<evidence type="ECO:0000256" key="1">
    <source>
        <dbReference type="SAM" id="Phobius"/>
    </source>
</evidence>
<dbReference type="InterPro" id="IPR049483">
    <property type="entry name" value="FAF1_2-like_UAS"/>
</dbReference>
<dbReference type="Pfam" id="PF16013">
    <property type="entry name" value="DUF4781"/>
    <property type="match status" value="1"/>
</dbReference>
<feature type="domain" description="Fas-associated factor 1/2-like UAS" evidence="3">
    <location>
        <begin position="82"/>
        <end position="173"/>
    </location>
</feature>
<feature type="transmembrane region" description="Helical" evidence="1">
    <location>
        <begin position="442"/>
        <end position="475"/>
    </location>
</feature>
<keyword evidence="1" id="KW-0812">Transmembrane</keyword>
<protein>
    <recommendedName>
        <fullName evidence="6">DUF4781 domain-containing protein</fullName>
    </recommendedName>
</protein>
<gene>
    <name evidence="4" type="ORF">RI129_002057</name>
</gene>
<dbReference type="Proteomes" id="UP001329430">
    <property type="component" value="Chromosome 2"/>
</dbReference>